<dbReference type="NCBIfam" id="TIGR03015">
    <property type="entry name" value="pepcterm_ATPase"/>
    <property type="match status" value="1"/>
</dbReference>
<evidence type="ECO:0000313" key="3">
    <source>
        <dbReference type="EMBL" id="MBW4329526.1"/>
    </source>
</evidence>
<comment type="caution">
    <text evidence="3">The sequence shown here is derived from an EMBL/GenBank/DDBJ whole genome shotgun (WGS) entry which is preliminary data.</text>
</comment>
<reference evidence="3 4" key="1">
    <citation type="submission" date="2021-07" db="EMBL/GenBank/DDBJ databases">
        <title>Stakelama flava sp. nov., a novel endophytic bacterium isolated from branch of Kandelia candel.</title>
        <authorList>
            <person name="Tuo L."/>
        </authorList>
    </citation>
    <scope>NUCLEOTIDE SEQUENCE [LARGE SCALE GENOMIC DNA]</scope>
    <source>
        <strain evidence="3 4">CBK3Z-3</strain>
    </source>
</reference>
<evidence type="ECO:0000313" key="4">
    <source>
        <dbReference type="Proteomes" id="UP001197214"/>
    </source>
</evidence>
<dbReference type="Pfam" id="PF13401">
    <property type="entry name" value="AAA_22"/>
    <property type="match status" value="1"/>
</dbReference>
<feature type="region of interest" description="Disordered" evidence="1">
    <location>
        <begin position="279"/>
        <end position="336"/>
    </location>
</feature>
<evidence type="ECO:0000256" key="1">
    <source>
        <dbReference type="SAM" id="MobiDB-lite"/>
    </source>
</evidence>
<organism evidence="3 4">
    <name type="scientific">Stakelama flava</name>
    <dbReference type="NCBI Taxonomy" id="2860338"/>
    <lineage>
        <taxon>Bacteria</taxon>
        <taxon>Pseudomonadati</taxon>
        <taxon>Pseudomonadota</taxon>
        <taxon>Alphaproteobacteria</taxon>
        <taxon>Sphingomonadales</taxon>
        <taxon>Sphingomonadaceae</taxon>
        <taxon>Stakelama</taxon>
    </lineage>
</organism>
<dbReference type="SMART" id="SM00382">
    <property type="entry name" value="AAA"/>
    <property type="match status" value="1"/>
</dbReference>
<dbReference type="InterPro" id="IPR052026">
    <property type="entry name" value="ExeA_AAA_ATPase_DNA-bind"/>
</dbReference>
<accession>A0ABS6XHA7</accession>
<dbReference type="InterPro" id="IPR017466">
    <property type="entry name" value="XrtA-assoc_ATPase-like"/>
</dbReference>
<protein>
    <submittedName>
        <fullName evidence="3">XrtA-associated ATPase</fullName>
    </submittedName>
</protein>
<dbReference type="InterPro" id="IPR003593">
    <property type="entry name" value="AAA+_ATPase"/>
</dbReference>
<keyword evidence="4" id="KW-1185">Reference proteome</keyword>
<dbReference type="RefSeq" id="WP_219236625.1">
    <property type="nucleotide sequence ID" value="NZ_JAHWZX010000001.1"/>
</dbReference>
<evidence type="ECO:0000259" key="2">
    <source>
        <dbReference type="SMART" id="SM00382"/>
    </source>
</evidence>
<dbReference type="InterPro" id="IPR049945">
    <property type="entry name" value="AAA_22"/>
</dbReference>
<dbReference type="Proteomes" id="UP001197214">
    <property type="component" value="Unassembled WGS sequence"/>
</dbReference>
<dbReference type="EMBL" id="JAHWZX010000001">
    <property type="protein sequence ID" value="MBW4329526.1"/>
    <property type="molecule type" value="Genomic_DNA"/>
</dbReference>
<sequence length="380" mass="41869">MYDDHYGLSGRPFQLTPDPKFWFDTATHRKAMAYLGYGISQGEGFIVITGDPGAGKTTLVGHLTETLDTEQLHLITIVTTQIEAEDLLHMVAAGLDVDSSGMAKAHLLAAIERGLHAQAREGRRTLLIVDEAQALPVASLEELRMLSNFQSGGYPLLQIFLLGQPEFRDVLQGHSRLEQLRQRIIAMHHLAPMERDEVESYLIHRLSVVGWRGRPRFSNDAIAAIHRWSHGIPRLVNQLAGRVLLFGAIEEIDAFSGADVEQVIADLEGDMNPVARVAAARSEPREPVPEPGPIAAEPADPAPTVDHQENHPAPAPAPVEETPEEPVRDESDDMAKQLARIESRLDEQDRALRRVLTLLVDWVEGDGARPDIGTIRNSMG</sequence>
<dbReference type="PANTHER" id="PTHR35894">
    <property type="entry name" value="GENERAL SECRETION PATHWAY PROTEIN A-RELATED"/>
    <property type="match status" value="1"/>
</dbReference>
<feature type="compositionally biased region" description="Basic and acidic residues" evidence="1">
    <location>
        <begin position="325"/>
        <end position="336"/>
    </location>
</feature>
<proteinExistence type="predicted"/>
<dbReference type="PANTHER" id="PTHR35894:SF1">
    <property type="entry name" value="PHOSPHORIBULOKINASE _ URIDINE KINASE FAMILY"/>
    <property type="match status" value="1"/>
</dbReference>
<name>A0ABS6XHA7_9SPHN</name>
<gene>
    <name evidence="3" type="ORF">KY084_01365</name>
</gene>
<feature type="domain" description="AAA+ ATPase" evidence="2">
    <location>
        <begin position="42"/>
        <end position="216"/>
    </location>
</feature>